<reference evidence="10" key="1">
    <citation type="submission" date="2022-07" db="EMBL/GenBank/DDBJ databases">
        <title>Tahibacter sp., a new gammaproteobacterium isolated from the silt sample collected at pig farm.</title>
        <authorList>
            <person name="Chen H."/>
        </authorList>
    </citation>
    <scope>NUCLEOTIDE SEQUENCE</scope>
    <source>
        <strain evidence="10">P2K</strain>
    </source>
</reference>
<evidence type="ECO:0000256" key="4">
    <source>
        <dbReference type="ARBA" id="ARBA00022723"/>
    </source>
</evidence>
<evidence type="ECO:0000313" key="10">
    <source>
        <dbReference type="EMBL" id="MCQ4165816.1"/>
    </source>
</evidence>
<dbReference type="InterPro" id="IPR000170">
    <property type="entry name" value="High_potential_FeS_prot"/>
</dbReference>
<organism evidence="10 11">
    <name type="scientific">Tahibacter harae</name>
    <dbReference type="NCBI Taxonomy" id="2963937"/>
    <lineage>
        <taxon>Bacteria</taxon>
        <taxon>Pseudomonadati</taxon>
        <taxon>Pseudomonadota</taxon>
        <taxon>Gammaproteobacteria</taxon>
        <taxon>Lysobacterales</taxon>
        <taxon>Rhodanobacteraceae</taxon>
        <taxon>Tahibacter</taxon>
    </lineage>
</organism>
<evidence type="ECO:0000256" key="2">
    <source>
        <dbReference type="ARBA" id="ARBA00022448"/>
    </source>
</evidence>
<keyword evidence="4 8" id="KW-0479">Metal-binding</keyword>
<gene>
    <name evidence="10" type="ORF">NM961_13930</name>
</gene>
<dbReference type="InterPro" id="IPR036369">
    <property type="entry name" value="HIPIP_sf"/>
</dbReference>
<dbReference type="SUPFAM" id="SSF57652">
    <property type="entry name" value="HIPIP (high potential iron protein)"/>
    <property type="match status" value="1"/>
</dbReference>
<dbReference type="PROSITE" id="PS51373">
    <property type="entry name" value="HIPIP"/>
    <property type="match status" value="1"/>
</dbReference>
<comment type="function">
    <text evidence="1 8">Specific class of high-redox-potential 4Fe-4S ferredoxins. Functions in anaerobic electron transport in most purple and in some other photosynthetic bacteria and in at least one genus (Paracoccus) of halophilic, denitrifying bacteria.</text>
</comment>
<evidence type="ECO:0000256" key="3">
    <source>
        <dbReference type="ARBA" id="ARBA00022485"/>
    </source>
</evidence>
<keyword evidence="7 8" id="KW-0411">Iron-sulfur</keyword>
<keyword evidence="5 8" id="KW-0249">Electron transport</keyword>
<evidence type="ECO:0000256" key="1">
    <source>
        <dbReference type="ARBA" id="ARBA00002137"/>
    </source>
</evidence>
<evidence type="ECO:0000256" key="7">
    <source>
        <dbReference type="ARBA" id="ARBA00023014"/>
    </source>
</evidence>
<feature type="domain" description="High potential iron-sulfur proteins family profile" evidence="9">
    <location>
        <begin position="34"/>
        <end position="109"/>
    </location>
</feature>
<evidence type="ECO:0000259" key="9">
    <source>
        <dbReference type="PROSITE" id="PS51373"/>
    </source>
</evidence>
<dbReference type="Pfam" id="PF01355">
    <property type="entry name" value="HIPIP"/>
    <property type="match status" value="1"/>
</dbReference>
<evidence type="ECO:0000256" key="5">
    <source>
        <dbReference type="ARBA" id="ARBA00022982"/>
    </source>
</evidence>
<dbReference type="RefSeq" id="WP_255915006.1">
    <property type="nucleotide sequence ID" value="NZ_JANFQO010000012.1"/>
</dbReference>
<keyword evidence="3 8" id="KW-0004">4Fe-4S</keyword>
<evidence type="ECO:0000256" key="6">
    <source>
        <dbReference type="ARBA" id="ARBA00023004"/>
    </source>
</evidence>
<protein>
    <recommendedName>
        <fullName evidence="8">High-potential iron-sulfur protein</fullName>
        <shortName evidence="8">HiPIP</shortName>
    </recommendedName>
</protein>
<name>A0ABT1QU66_9GAMM</name>
<keyword evidence="6 8" id="KW-0408">Iron</keyword>
<keyword evidence="2 8" id="KW-0813">Transport</keyword>
<evidence type="ECO:0000256" key="8">
    <source>
        <dbReference type="RuleBase" id="RU000620"/>
    </source>
</evidence>
<dbReference type="Gene3D" id="4.10.490.10">
    <property type="entry name" value="High potential iron-sulphur protein"/>
    <property type="match status" value="1"/>
</dbReference>
<proteinExistence type="inferred from homology"/>
<accession>A0ABT1QU66</accession>
<dbReference type="EMBL" id="JANFQO010000012">
    <property type="protein sequence ID" value="MCQ4165816.1"/>
    <property type="molecule type" value="Genomic_DNA"/>
</dbReference>
<evidence type="ECO:0000313" key="11">
    <source>
        <dbReference type="Proteomes" id="UP001165498"/>
    </source>
</evidence>
<sequence>MKTRHTDGATDARRRALLILGLFGGGGLLAAGRAPAQEPLAETDPTAQALGYKADAAQVDAAKFPRHAANQTCASCNFFKAEGAGGSCQLFPGKTVSSKGWCSAYAARP</sequence>
<comment type="caution">
    <text evidence="10">The sequence shown here is derived from an EMBL/GenBank/DDBJ whole genome shotgun (WGS) entry which is preliminary data.</text>
</comment>
<keyword evidence="11" id="KW-1185">Reference proteome</keyword>
<comment type="similarity">
    <text evidence="8">Belongs to the high-potential iron-sulfur protein (HiPIP) family.</text>
</comment>
<comment type="subunit">
    <text evidence="8">Homodimer.</text>
</comment>
<dbReference type="Proteomes" id="UP001165498">
    <property type="component" value="Unassembled WGS sequence"/>
</dbReference>